<protein>
    <submittedName>
        <fullName evidence="1">Uncharacterized protein</fullName>
    </submittedName>
</protein>
<keyword evidence="2" id="KW-1185">Reference proteome</keyword>
<comment type="caution">
    <text evidence="1">The sequence shown here is derived from an EMBL/GenBank/DDBJ whole genome shotgun (WGS) entry which is preliminary data.</text>
</comment>
<organism evidence="1 2">
    <name type="scientific">Paeniglutamicibacter cryotolerans</name>
    <dbReference type="NCBI Taxonomy" id="670079"/>
    <lineage>
        <taxon>Bacteria</taxon>
        <taxon>Bacillati</taxon>
        <taxon>Actinomycetota</taxon>
        <taxon>Actinomycetes</taxon>
        <taxon>Micrococcales</taxon>
        <taxon>Micrococcaceae</taxon>
        <taxon>Paeniglutamicibacter</taxon>
    </lineage>
</organism>
<evidence type="ECO:0000313" key="1">
    <source>
        <dbReference type="EMBL" id="MBB2996569.1"/>
    </source>
</evidence>
<dbReference type="AlphaFoldDB" id="A0A839QK37"/>
<dbReference type="EMBL" id="JACHVS010000002">
    <property type="protein sequence ID" value="MBB2996569.1"/>
    <property type="molecule type" value="Genomic_DNA"/>
</dbReference>
<dbReference type="RefSeq" id="WP_183512127.1">
    <property type="nucleotide sequence ID" value="NZ_BAABGK010000033.1"/>
</dbReference>
<name>A0A839QK37_9MICC</name>
<gene>
    <name evidence="1" type="ORF">E9229_002816</name>
</gene>
<accession>A0A839QK37</accession>
<evidence type="ECO:0000313" key="2">
    <source>
        <dbReference type="Proteomes" id="UP000523000"/>
    </source>
</evidence>
<proteinExistence type="predicted"/>
<sequence length="193" mass="19887">MANKSHVDVVLHGVQVANAGLDRFSYDAAGAPVTAENPSFTENASGSGVKIANSALAPRPGTLRGREANGSEAGFQPNVTNSTYATPGYMTTVAKGLTANENSWRGVNVEVGGASSASPKDAAALRNTGNGLGLNPKRKHAPLSVNQREAIGTVGTRRMNAAVVRPNSAMSGTSWMGRAYFGRDSSSSCFAQC</sequence>
<reference evidence="1 2" key="1">
    <citation type="submission" date="2020-08" db="EMBL/GenBank/DDBJ databases">
        <title>Sequencing the genomes of 1000 actinobacteria strains.</title>
        <authorList>
            <person name="Klenk H.-P."/>
        </authorList>
    </citation>
    <scope>NUCLEOTIDE SEQUENCE [LARGE SCALE GENOMIC DNA]</scope>
    <source>
        <strain evidence="1 2">DSM 22826</strain>
    </source>
</reference>
<dbReference type="Proteomes" id="UP000523000">
    <property type="component" value="Unassembled WGS sequence"/>
</dbReference>